<dbReference type="RefSeq" id="WP_048755484.1">
    <property type="nucleotide sequence ID" value="NZ_CCAZ020000001.1"/>
</dbReference>
<keyword evidence="4" id="KW-0597">Phosphoprotein</keyword>
<dbReference type="InterPro" id="IPR036890">
    <property type="entry name" value="HATPase_C_sf"/>
</dbReference>
<dbReference type="InterPro" id="IPR050428">
    <property type="entry name" value="TCS_sensor_his_kinase"/>
</dbReference>
<feature type="domain" description="HAMP" evidence="13">
    <location>
        <begin position="166"/>
        <end position="213"/>
    </location>
</feature>
<evidence type="ECO:0000259" key="12">
    <source>
        <dbReference type="PROSITE" id="PS50109"/>
    </source>
</evidence>
<feature type="domain" description="Histidine kinase" evidence="12">
    <location>
        <begin position="221"/>
        <end position="432"/>
    </location>
</feature>
<comment type="subcellular location">
    <subcellularLocation>
        <location evidence="2">Membrane</location>
        <topology evidence="2">Multi-pass membrane protein</topology>
    </subcellularLocation>
</comment>
<dbReference type="GO" id="GO:0000155">
    <property type="term" value="F:phosphorelay sensor kinase activity"/>
    <property type="evidence" value="ECO:0007669"/>
    <property type="project" value="InterPro"/>
</dbReference>
<dbReference type="InterPro" id="IPR005467">
    <property type="entry name" value="His_kinase_dom"/>
</dbReference>
<keyword evidence="7" id="KW-0418">Kinase</keyword>
<dbReference type="PRINTS" id="PR00344">
    <property type="entry name" value="BCTRLSENSOR"/>
</dbReference>
<dbReference type="PANTHER" id="PTHR45436">
    <property type="entry name" value="SENSOR HISTIDINE KINASE YKOH"/>
    <property type="match status" value="1"/>
</dbReference>
<evidence type="ECO:0000256" key="8">
    <source>
        <dbReference type="ARBA" id="ARBA00022989"/>
    </source>
</evidence>
<dbReference type="SUPFAM" id="SSF55874">
    <property type="entry name" value="ATPase domain of HSP90 chaperone/DNA topoisomerase II/histidine kinase"/>
    <property type="match status" value="1"/>
</dbReference>
<accession>A0A090MG70</accession>
<dbReference type="EMBL" id="CCAZ020000001">
    <property type="protein sequence ID" value="CEG06661.1"/>
    <property type="molecule type" value="Genomic_DNA"/>
</dbReference>
<evidence type="ECO:0000313" key="14">
    <source>
        <dbReference type="EMBL" id="CEG06661.1"/>
    </source>
</evidence>
<feature type="transmembrane region" description="Helical" evidence="11">
    <location>
        <begin position="7"/>
        <end position="30"/>
    </location>
</feature>
<dbReference type="InterPro" id="IPR003594">
    <property type="entry name" value="HATPase_dom"/>
</dbReference>
<dbReference type="Gene3D" id="1.10.287.130">
    <property type="match status" value="1"/>
</dbReference>
<evidence type="ECO:0000256" key="11">
    <source>
        <dbReference type="SAM" id="Phobius"/>
    </source>
</evidence>
<evidence type="ECO:0000256" key="1">
    <source>
        <dbReference type="ARBA" id="ARBA00000085"/>
    </source>
</evidence>
<dbReference type="PANTHER" id="PTHR45436:SF15">
    <property type="entry name" value="SENSOR HISTIDINE KINASE CUSS"/>
    <property type="match status" value="1"/>
</dbReference>
<evidence type="ECO:0000256" key="9">
    <source>
        <dbReference type="ARBA" id="ARBA00023012"/>
    </source>
</evidence>
<dbReference type="InterPro" id="IPR004358">
    <property type="entry name" value="Sig_transdc_His_kin-like_C"/>
</dbReference>
<dbReference type="Proteomes" id="UP000035762">
    <property type="component" value="Unassembled WGS sequence"/>
</dbReference>
<evidence type="ECO:0000256" key="6">
    <source>
        <dbReference type="ARBA" id="ARBA00022692"/>
    </source>
</evidence>
<dbReference type="Pfam" id="PF00512">
    <property type="entry name" value="HisKA"/>
    <property type="match status" value="1"/>
</dbReference>
<dbReference type="InterPro" id="IPR003660">
    <property type="entry name" value="HAMP_dom"/>
</dbReference>
<evidence type="ECO:0000256" key="7">
    <source>
        <dbReference type="ARBA" id="ARBA00022777"/>
    </source>
</evidence>
<name>A0A090MG70_AFIFE</name>
<dbReference type="InterPro" id="IPR036097">
    <property type="entry name" value="HisK_dim/P_sf"/>
</dbReference>
<comment type="catalytic activity">
    <reaction evidence="1">
        <text>ATP + protein L-histidine = ADP + protein N-phospho-L-histidine.</text>
        <dbReference type="EC" id="2.7.13.3"/>
    </reaction>
</comment>
<dbReference type="SMART" id="SM00388">
    <property type="entry name" value="HisKA"/>
    <property type="match status" value="1"/>
</dbReference>
<proteinExistence type="predicted"/>
<protein>
    <recommendedName>
        <fullName evidence="3">histidine kinase</fullName>
        <ecNumber evidence="3">2.7.13.3</ecNumber>
    </recommendedName>
</protein>
<dbReference type="AlphaFoldDB" id="A0A090MG70"/>
<dbReference type="PROSITE" id="PS50109">
    <property type="entry name" value="HIS_KIN"/>
    <property type="match status" value="1"/>
</dbReference>
<dbReference type="Pfam" id="PF02518">
    <property type="entry name" value="HATPase_c"/>
    <property type="match status" value="1"/>
</dbReference>
<dbReference type="CDD" id="cd00075">
    <property type="entry name" value="HATPase"/>
    <property type="match status" value="1"/>
</dbReference>
<keyword evidence="8 11" id="KW-1133">Transmembrane helix</keyword>
<dbReference type="PROSITE" id="PS50885">
    <property type="entry name" value="HAMP"/>
    <property type="match status" value="1"/>
</dbReference>
<dbReference type="Gene3D" id="3.30.565.10">
    <property type="entry name" value="Histidine kinase-like ATPase, C-terminal domain"/>
    <property type="match status" value="1"/>
</dbReference>
<evidence type="ECO:0000256" key="4">
    <source>
        <dbReference type="ARBA" id="ARBA00022553"/>
    </source>
</evidence>
<dbReference type="EC" id="2.7.13.3" evidence="3"/>
<dbReference type="SMART" id="SM00387">
    <property type="entry name" value="HATPase_c"/>
    <property type="match status" value="1"/>
</dbReference>
<dbReference type="STRING" id="1035.BN961_00031"/>
<dbReference type="InterPro" id="IPR003661">
    <property type="entry name" value="HisK_dim/P_dom"/>
</dbReference>
<keyword evidence="6 11" id="KW-0812">Transmembrane</keyword>
<dbReference type="SUPFAM" id="SSF47384">
    <property type="entry name" value="Homodimeric domain of signal transducing histidine kinase"/>
    <property type="match status" value="1"/>
</dbReference>
<evidence type="ECO:0000256" key="10">
    <source>
        <dbReference type="ARBA" id="ARBA00023136"/>
    </source>
</evidence>
<organism evidence="14 15">
    <name type="scientific">Afipia felis</name>
    <name type="common">Cat scratch disease bacillus</name>
    <dbReference type="NCBI Taxonomy" id="1035"/>
    <lineage>
        <taxon>Bacteria</taxon>
        <taxon>Pseudomonadati</taxon>
        <taxon>Pseudomonadota</taxon>
        <taxon>Alphaproteobacteria</taxon>
        <taxon>Hyphomicrobiales</taxon>
        <taxon>Nitrobacteraceae</taxon>
        <taxon>Afipia</taxon>
    </lineage>
</organism>
<evidence type="ECO:0000256" key="3">
    <source>
        <dbReference type="ARBA" id="ARBA00012438"/>
    </source>
</evidence>
<evidence type="ECO:0000256" key="5">
    <source>
        <dbReference type="ARBA" id="ARBA00022679"/>
    </source>
</evidence>
<keyword evidence="9" id="KW-0902">Two-component regulatory system</keyword>
<keyword evidence="10 11" id="KW-0472">Membrane</keyword>
<comment type="caution">
    <text evidence="14">The sequence shown here is derived from an EMBL/GenBank/DDBJ whole genome shotgun (WGS) entry which is preliminary data.</text>
</comment>
<evidence type="ECO:0000259" key="13">
    <source>
        <dbReference type="PROSITE" id="PS50885"/>
    </source>
</evidence>
<sequence length="432" mass="46486">MISIRRAALIWMTSVLTFVGVVAFIAAYVIAQQEVADFLDGQLRQIALNAGDSVMSTPAPTEPQDPEDELVIDVWSHTGALLRRTPNAPSVPRLDSAGFATIEAGGVSWRVYQARDADRTVQIAQRMEVRREIAASAAIQAGTPILILIPLAWLVVGWSVGQLTGRLQSLAENIAGKSLDSREPVSTTDVPAEIAPLVEAMNGLTNRLRDALDQQKRFVADAAHELRTPLTALQIQVDNLDARHNETDLASTTKLRDGLARARRLVEQLLRLARSDESENASTREVIELSDVVTQCVADLITIADSKGVDLGIVQSDPVSIVGSRGDIALLFGNLIDNAVRYTPKGGVVNVSIRWLNGRFVVEVSDTGPGVAEADIPRLFDRFFRAAPLDVEGSGLGLAIAASAARCHGFQIEIINRSDRQGLIARVSGAVS</sequence>
<dbReference type="CDD" id="cd00082">
    <property type="entry name" value="HisKA"/>
    <property type="match status" value="1"/>
</dbReference>
<gene>
    <name evidence="14" type="primary">qseC_1</name>
    <name evidence="14" type="ORF">BN961_00031</name>
</gene>
<reference evidence="14 15" key="1">
    <citation type="journal article" date="2014" name="Genome Announc.">
        <title>Genome Sequence of Afipia felis Strain 76713, Isolated in Hospital Water Using an Amoeba Co-Culture Procedure.</title>
        <authorList>
            <person name="Benamar S."/>
            <person name="La Scola B."/>
            <person name="Croce O."/>
        </authorList>
    </citation>
    <scope>NUCLEOTIDE SEQUENCE [LARGE SCALE GENOMIC DNA]</scope>
    <source>
        <strain evidence="14 15">76713</strain>
    </source>
</reference>
<evidence type="ECO:0000256" key="2">
    <source>
        <dbReference type="ARBA" id="ARBA00004141"/>
    </source>
</evidence>
<keyword evidence="15" id="KW-1185">Reference proteome</keyword>
<evidence type="ECO:0000313" key="15">
    <source>
        <dbReference type="Proteomes" id="UP000035762"/>
    </source>
</evidence>
<keyword evidence="5" id="KW-0808">Transferase</keyword>
<dbReference type="GO" id="GO:0005886">
    <property type="term" value="C:plasma membrane"/>
    <property type="evidence" value="ECO:0007669"/>
    <property type="project" value="TreeGrafter"/>
</dbReference>